<name>A0ABM3H6S0_9MYRT</name>
<dbReference type="Gene3D" id="3.30.70.100">
    <property type="match status" value="1"/>
</dbReference>
<protein>
    <submittedName>
        <fullName evidence="3">Protein PYRICULARIA ORYZAE RESISTANCE 21-like</fullName>
    </submittedName>
</protein>
<dbReference type="GeneID" id="125314324"/>
<dbReference type="PANTHER" id="PTHR47005">
    <property type="entry name" value="HEAVY METAL TRANSPORT/DETOXIFICATION SUPERFAMILY PROTEIN"/>
    <property type="match status" value="1"/>
</dbReference>
<sequence>MSSTHALSRNQHENDSRTNVGTLHVSLFRAGEPVQGSGSSSSQSSRNMAEQETKMVIKVDLQCRRCYKKIKKILCEIPQVKDRIFDEKQNTVTITVVCCSPEKVRQKICCKGGCCILCIDIIPCKPLTKDKSTQTEKPDTKDKSTQTTETCPPRKQCPPPPVLGYPPVYVMGLVYVCPPCHNRGCGWFCPCSCHCRRPPMCDGGCGRPPMCRDGCGWPAHECRCQRPLYSRCYD</sequence>
<evidence type="ECO:0000256" key="1">
    <source>
        <dbReference type="SAM" id="MobiDB-lite"/>
    </source>
</evidence>
<dbReference type="InterPro" id="IPR036163">
    <property type="entry name" value="HMA_dom_sf"/>
</dbReference>
<dbReference type="Proteomes" id="UP000827889">
    <property type="component" value="Chromosome 3"/>
</dbReference>
<proteinExistence type="predicted"/>
<dbReference type="SUPFAM" id="SSF55008">
    <property type="entry name" value="HMA, heavy metal-associated domain"/>
    <property type="match status" value="1"/>
</dbReference>
<accession>A0ABM3H6S0</accession>
<dbReference type="PANTHER" id="PTHR47005:SF5">
    <property type="entry name" value="HEAVY METAL TRANSPORT_DETOXIFICATION SUPERFAMILY PROTEIN"/>
    <property type="match status" value="1"/>
</dbReference>
<keyword evidence="2" id="KW-1185">Reference proteome</keyword>
<gene>
    <name evidence="3" type="primary">LOC125314324</name>
</gene>
<feature type="compositionally biased region" description="Basic and acidic residues" evidence="1">
    <location>
        <begin position="129"/>
        <end position="144"/>
    </location>
</feature>
<dbReference type="RefSeq" id="XP_048132289.1">
    <property type="nucleotide sequence ID" value="XM_048276332.1"/>
</dbReference>
<evidence type="ECO:0000313" key="3">
    <source>
        <dbReference type="RefSeq" id="XP_048132289.1"/>
    </source>
</evidence>
<feature type="region of interest" description="Disordered" evidence="1">
    <location>
        <begin position="129"/>
        <end position="154"/>
    </location>
</feature>
<organism evidence="2 3">
    <name type="scientific">Rhodamnia argentea</name>
    <dbReference type="NCBI Taxonomy" id="178133"/>
    <lineage>
        <taxon>Eukaryota</taxon>
        <taxon>Viridiplantae</taxon>
        <taxon>Streptophyta</taxon>
        <taxon>Embryophyta</taxon>
        <taxon>Tracheophyta</taxon>
        <taxon>Spermatophyta</taxon>
        <taxon>Magnoliopsida</taxon>
        <taxon>eudicotyledons</taxon>
        <taxon>Gunneridae</taxon>
        <taxon>Pentapetalae</taxon>
        <taxon>rosids</taxon>
        <taxon>malvids</taxon>
        <taxon>Myrtales</taxon>
        <taxon>Myrtaceae</taxon>
        <taxon>Myrtoideae</taxon>
        <taxon>Myrteae</taxon>
        <taxon>Australasian group</taxon>
        <taxon>Rhodamnia</taxon>
    </lineage>
</organism>
<evidence type="ECO:0000313" key="2">
    <source>
        <dbReference type="Proteomes" id="UP000827889"/>
    </source>
</evidence>
<reference evidence="3" key="1">
    <citation type="submission" date="2025-08" db="UniProtKB">
        <authorList>
            <consortium name="RefSeq"/>
        </authorList>
    </citation>
    <scope>IDENTIFICATION</scope>
    <source>
        <tissue evidence="3">Leaf</tissue>
    </source>
</reference>